<dbReference type="PANTHER" id="PTHR17408:SF11">
    <property type="entry name" value="STEM-LOOP BINDING PROTEIN-LIKE"/>
    <property type="match status" value="1"/>
</dbReference>
<dbReference type="InterPro" id="IPR038294">
    <property type="entry name" value="SLBP_RNA_bind_sf"/>
</dbReference>
<accession>A0A8C9ICW5</accession>
<proteinExistence type="inferred from homology"/>
<feature type="domain" description="Histone RNA hairpin-binding protein RNA-binding" evidence="3">
    <location>
        <begin position="52"/>
        <end position="115"/>
    </location>
</feature>
<dbReference type="Gene3D" id="1.10.8.1120">
    <property type="entry name" value="Histone RNA hairpin-binding protein RNA-binding domain"/>
    <property type="match status" value="1"/>
</dbReference>
<dbReference type="GO" id="GO:0006398">
    <property type="term" value="P:mRNA 3'-end processing by stem-loop binding and cleavage"/>
    <property type="evidence" value="ECO:0007669"/>
    <property type="project" value="TreeGrafter"/>
</dbReference>
<dbReference type="PANTHER" id="PTHR17408">
    <property type="entry name" value="HISTONE RNA HAIRPIN-BINDING PROTEIN"/>
    <property type="match status" value="1"/>
</dbReference>
<evidence type="ECO:0000256" key="1">
    <source>
        <dbReference type="ARBA" id="ARBA00006151"/>
    </source>
</evidence>
<comment type="similarity">
    <text evidence="1">Belongs to the SLBP family.</text>
</comment>
<dbReference type="Proteomes" id="UP000694416">
    <property type="component" value="Unplaced"/>
</dbReference>
<evidence type="ECO:0000313" key="5">
    <source>
        <dbReference type="Proteomes" id="UP000694416"/>
    </source>
</evidence>
<sequence length="234" mass="27086">PLTGFYSNTLFICRNCFARKEMCEESWSSRIQTVSVGVSTEPCYARWEVETDEVILQRWQKQIDYGKCTPGYQCFLALRQPGLHPETPNRNGRFSHHSWDAHIRQWRRALHSWDPPSQPLQGRKGMESLLEPMDSTPLDDLLDDWLQALEPSEYGWRFADLVAPASSPPWLSEEDPCHWLYFPADHSYLPVPVLSKAKIFTENRRLSEDFGNIAPSTSFPHLPVSSFPFCLRKV</sequence>
<dbReference type="InterPro" id="IPR026502">
    <property type="entry name" value="SLBP1/SLBP2"/>
</dbReference>
<keyword evidence="5" id="KW-1185">Reference proteome</keyword>
<dbReference type="GO" id="GO:0051028">
    <property type="term" value="P:mRNA transport"/>
    <property type="evidence" value="ECO:0007669"/>
    <property type="project" value="TreeGrafter"/>
</dbReference>
<reference evidence="4" key="2">
    <citation type="submission" date="2025-09" db="UniProtKB">
        <authorList>
            <consortium name="Ensembl"/>
        </authorList>
    </citation>
    <scope>IDENTIFICATION</scope>
</reference>
<evidence type="ECO:0000256" key="2">
    <source>
        <dbReference type="ARBA" id="ARBA00022884"/>
    </source>
</evidence>
<dbReference type="GO" id="GO:0005737">
    <property type="term" value="C:cytoplasm"/>
    <property type="evidence" value="ECO:0007669"/>
    <property type="project" value="TreeGrafter"/>
</dbReference>
<dbReference type="GO" id="GO:0071204">
    <property type="term" value="C:histone pre-mRNA 3'end processing complex"/>
    <property type="evidence" value="ECO:0007669"/>
    <property type="project" value="TreeGrafter"/>
</dbReference>
<dbReference type="Pfam" id="PF15247">
    <property type="entry name" value="SLBP_RNA_bind"/>
    <property type="match status" value="1"/>
</dbReference>
<keyword evidence="2" id="KW-0694">RNA-binding</keyword>
<protein>
    <recommendedName>
        <fullName evidence="3">Histone RNA hairpin-binding protein RNA-binding domain-containing protein</fullName>
    </recommendedName>
</protein>
<dbReference type="AlphaFoldDB" id="A0A8C9ICW5"/>
<evidence type="ECO:0000259" key="3">
    <source>
        <dbReference type="Pfam" id="PF15247"/>
    </source>
</evidence>
<dbReference type="GO" id="GO:0003729">
    <property type="term" value="F:mRNA binding"/>
    <property type="evidence" value="ECO:0007669"/>
    <property type="project" value="InterPro"/>
</dbReference>
<name>A0A8C9ICW5_9PRIM</name>
<evidence type="ECO:0000313" key="4">
    <source>
        <dbReference type="Ensembl" id="ENSPTEP00000033978.1"/>
    </source>
</evidence>
<dbReference type="GO" id="GO:0071207">
    <property type="term" value="F:histone pre-mRNA stem-loop binding"/>
    <property type="evidence" value="ECO:0007669"/>
    <property type="project" value="TreeGrafter"/>
</dbReference>
<dbReference type="Ensembl" id="ENSPTET00000046453.1">
    <property type="protein sequence ID" value="ENSPTEP00000033978.1"/>
    <property type="gene ID" value="ENSPTEG00000032323.1"/>
</dbReference>
<dbReference type="InterPro" id="IPR029344">
    <property type="entry name" value="SLBP_RNA_bind"/>
</dbReference>
<reference evidence="4" key="1">
    <citation type="submission" date="2025-08" db="UniProtKB">
        <authorList>
            <consortium name="Ensembl"/>
        </authorList>
    </citation>
    <scope>IDENTIFICATION</scope>
</reference>
<organism evidence="4 5">
    <name type="scientific">Piliocolobus tephrosceles</name>
    <name type="common">Ugandan red Colobus</name>
    <dbReference type="NCBI Taxonomy" id="591936"/>
    <lineage>
        <taxon>Eukaryota</taxon>
        <taxon>Metazoa</taxon>
        <taxon>Chordata</taxon>
        <taxon>Craniata</taxon>
        <taxon>Vertebrata</taxon>
        <taxon>Euteleostomi</taxon>
        <taxon>Mammalia</taxon>
        <taxon>Eutheria</taxon>
        <taxon>Euarchontoglires</taxon>
        <taxon>Primates</taxon>
        <taxon>Haplorrhini</taxon>
        <taxon>Catarrhini</taxon>
        <taxon>Cercopithecidae</taxon>
        <taxon>Colobinae</taxon>
        <taxon>Piliocolobus</taxon>
    </lineage>
</organism>